<keyword evidence="5" id="KW-0539">Nucleus</keyword>
<organism evidence="8 9">
    <name type="scientific">Colletotrichum trifolii</name>
    <dbReference type="NCBI Taxonomy" id="5466"/>
    <lineage>
        <taxon>Eukaryota</taxon>
        <taxon>Fungi</taxon>
        <taxon>Dikarya</taxon>
        <taxon>Ascomycota</taxon>
        <taxon>Pezizomycotina</taxon>
        <taxon>Sordariomycetes</taxon>
        <taxon>Hypocreomycetidae</taxon>
        <taxon>Glomerellales</taxon>
        <taxon>Glomerellaceae</taxon>
        <taxon>Colletotrichum</taxon>
        <taxon>Colletotrichum orbiculare species complex</taxon>
    </lineage>
</organism>
<feature type="region of interest" description="Disordered" evidence="6">
    <location>
        <begin position="306"/>
        <end position="426"/>
    </location>
</feature>
<feature type="compositionally biased region" description="Low complexity" evidence="6">
    <location>
        <begin position="26"/>
        <end position="39"/>
    </location>
</feature>
<evidence type="ECO:0000256" key="2">
    <source>
        <dbReference type="ARBA" id="ARBA00010977"/>
    </source>
</evidence>
<dbReference type="Gene3D" id="2.30.30.140">
    <property type="match status" value="1"/>
</dbReference>
<proteinExistence type="inferred from homology"/>
<dbReference type="GO" id="GO:0006270">
    <property type="term" value="P:DNA replication initiation"/>
    <property type="evidence" value="ECO:0007669"/>
    <property type="project" value="TreeGrafter"/>
</dbReference>
<feature type="compositionally biased region" description="Low complexity" evidence="6">
    <location>
        <begin position="615"/>
        <end position="629"/>
    </location>
</feature>
<dbReference type="SMART" id="SM00293">
    <property type="entry name" value="PWWP"/>
    <property type="match status" value="1"/>
</dbReference>
<feature type="compositionally biased region" description="Acidic residues" evidence="6">
    <location>
        <begin position="323"/>
        <end position="336"/>
    </location>
</feature>
<reference evidence="8 9" key="1">
    <citation type="submission" date="2018-12" db="EMBL/GenBank/DDBJ databases">
        <title>Genome sequence and assembly of Colletotrichum trifolii.</title>
        <authorList>
            <person name="Gan P."/>
            <person name="Shirasu K."/>
        </authorList>
    </citation>
    <scope>NUCLEOTIDE SEQUENCE [LARGE SCALE GENOMIC DNA]</scope>
    <source>
        <strain evidence="8 9">543-2</strain>
    </source>
</reference>
<dbReference type="Pfam" id="PF18137">
    <property type="entry name" value="WHD_ORC"/>
    <property type="match status" value="1"/>
</dbReference>
<evidence type="ECO:0000256" key="1">
    <source>
        <dbReference type="ARBA" id="ARBA00004123"/>
    </source>
</evidence>
<feature type="compositionally biased region" description="Basic and acidic residues" evidence="6">
    <location>
        <begin position="558"/>
        <end position="614"/>
    </location>
</feature>
<feature type="compositionally biased region" description="Polar residues" evidence="6">
    <location>
        <begin position="1"/>
        <end position="10"/>
    </location>
</feature>
<comment type="caution">
    <text evidence="8">The sequence shown here is derived from an EMBL/GenBank/DDBJ whole genome shotgun (WGS) entry which is preliminary data.</text>
</comment>
<protein>
    <submittedName>
        <fullName evidence="8">Origin recognition complex subunit 3</fullName>
    </submittedName>
</protein>
<feature type="compositionally biased region" description="Polar residues" evidence="6">
    <location>
        <begin position="371"/>
        <end position="382"/>
    </location>
</feature>
<dbReference type="PANTHER" id="PTHR12748">
    <property type="entry name" value="ORIGIN RECOGNITION COMPLEX SUBUNIT 3"/>
    <property type="match status" value="1"/>
</dbReference>
<dbReference type="Proteomes" id="UP000295703">
    <property type="component" value="Unassembled WGS sequence"/>
</dbReference>
<dbReference type="Pfam" id="PF00855">
    <property type="entry name" value="PWWP"/>
    <property type="match status" value="1"/>
</dbReference>
<dbReference type="CDD" id="cd20704">
    <property type="entry name" value="Orc3"/>
    <property type="match status" value="1"/>
</dbReference>
<feature type="compositionally biased region" description="Basic and acidic residues" evidence="6">
    <location>
        <begin position="400"/>
        <end position="426"/>
    </location>
</feature>
<dbReference type="InterPro" id="IPR040855">
    <property type="entry name" value="ORC_WH_C"/>
</dbReference>
<comment type="similarity">
    <text evidence="2">Belongs to the ORC3 family.</text>
</comment>
<sequence length="1319" mass="145659">MSDEPTTSGQSAPVAKEEVEKKVEETATTTEASSEALATDDVKSADPEASTKDNTEGANKDTAEEAAKDTESSKADAETKDSEPSDKTDKSNKDDGDIEMKDATDAQDTKEASESAAAEPEAAPAAGAEASASTDATADKSKARRRSSGVAEHKGKKLNKKASKAKLFHTDAKPGDHFLVKLKGYPQWPVIICDEEMLPETLIKSRPVTAKRADGTYRDDYADGGKRANDRTFPVMYLRTNEFGWVPNSALQELTSEKASEMLTDKIKKVELRDAFELAIEQNPLDHYKEELHKYQEDLAKKQAAKEAKEAAKKNKKKTPAIIDDDLEMPDADEEAPTPKEKGKSKKRKAEEEVVTTPARTESAKKPKIKLNTSSTPKATNGTSTPKTKESTSKPKSKSKNGDKKEKEVPKEPELTAEEKRQRKEKEVLFLRHKLQKGLLTRDQEPKEDEMKMMSDYITKLESFPDLEGSIIRATKINKVLKAILKLESIPKEEEFHFKSRSSTLLDKWNKILASGDNAGPSTPAPTNGVNGTSGKNAAESKDSKEAKETPAAANGAKGEKEGEKVAEEKEKKSDEKTDEEKPEEEKRDDKIDEEKKSKEPAAEKAEKPGEKASAEAAEQSAPTPSEPAVYIFHPDRDEAGVARPAKRRRVSNKVVTEELNAAKTTFGPLFDGGELAECVQLREKLFETSWARIETKKILRDANSATLDQVTAFIRDQDSSQSKIPTAFVITGPNIASQDLLFEQLSETLQESTRSKFVRLKSSEASNIKAALKKIVEDATSSGSLDDEDAEVAFGDDGRKYLNYDLEGLYAFSKTQKCHHMFVAFQDSEGFDSGLLSDLITLFNSWRPKIPFTLLFGVATSVELLQARLLKSACQHLYGAQFDVVQTGTILEQIFKPAVAASDVALFVGPNLVQSIVERQQDQVASIQSFVASIKYAYMCHFYANPLSLFGSADDEMNSELVQDAHLEALRSLPSFRREVEKAVDAGELRLARSLLEDDDLLQERLFDIPDRKREWATRLLRSLKLVQALGVIQEDYSQVYMKAVAEGIDLSPKGWDVVESIRRMQADDFVSMLQRVQTAMADGDDQLCLAAWESEAGNLPALVESSLAESKELLSRAQKSGNTLRSAYSGHSKVLRTTVVAQKVQLSHDSAALSDGDKAFTVVVERFADLLQDVICCEPAADVFLHETWLYDSKTPYRDVFVPRPQDVFERSLRRPQDYLACSCCSTDEGISTSLPATSLLYHLYLETGNLINVADLWSAFYAMVGGGDDAVQGSDGNADERAALVLFYRGLAELKALGFVKMSRRKTDHIAKLKWL</sequence>
<evidence type="ECO:0000256" key="6">
    <source>
        <dbReference type="SAM" id="MobiDB-lite"/>
    </source>
</evidence>
<evidence type="ECO:0000256" key="4">
    <source>
        <dbReference type="ARBA" id="ARBA00023125"/>
    </source>
</evidence>
<feature type="region of interest" description="Disordered" evidence="6">
    <location>
        <begin position="1"/>
        <end position="164"/>
    </location>
</feature>
<keyword evidence="4" id="KW-0238">DNA-binding</keyword>
<dbReference type="GO" id="GO:0031261">
    <property type="term" value="C:DNA replication preinitiation complex"/>
    <property type="evidence" value="ECO:0007669"/>
    <property type="project" value="TreeGrafter"/>
</dbReference>
<name>A0A4R8RT61_COLTR</name>
<feature type="compositionally biased region" description="Basic and acidic residues" evidence="6">
    <location>
        <begin position="15"/>
        <end position="25"/>
    </location>
</feature>
<dbReference type="PANTHER" id="PTHR12748:SF0">
    <property type="entry name" value="ORIGIN RECOGNITION COMPLEX SUBUNIT 3"/>
    <property type="match status" value="1"/>
</dbReference>
<dbReference type="PROSITE" id="PS50812">
    <property type="entry name" value="PWWP"/>
    <property type="match status" value="1"/>
</dbReference>
<dbReference type="InterPro" id="IPR020795">
    <property type="entry name" value="ORC3"/>
</dbReference>
<dbReference type="InterPro" id="IPR000313">
    <property type="entry name" value="PWWP_dom"/>
</dbReference>
<keyword evidence="9" id="KW-1185">Reference proteome</keyword>
<comment type="subcellular location">
    <subcellularLocation>
        <location evidence="1">Nucleus</location>
    </subcellularLocation>
</comment>
<dbReference type="GO" id="GO:0005664">
    <property type="term" value="C:nuclear origin of replication recognition complex"/>
    <property type="evidence" value="ECO:0007669"/>
    <property type="project" value="InterPro"/>
</dbReference>
<gene>
    <name evidence="8" type="primary">ORC3</name>
    <name evidence="8" type="ORF">CTRI78_v001382</name>
</gene>
<evidence type="ECO:0000256" key="5">
    <source>
        <dbReference type="ARBA" id="ARBA00023242"/>
    </source>
</evidence>
<feature type="compositionally biased region" description="Polar residues" evidence="6">
    <location>
        <begin position="525"/>
        <end position="536"/>
    </location>
</feature>
<dbReference type="Pfam" id="PF07034">
    <property type="entry name" value="ORC3_N"/>
    <property type="match status" value="1"/>
</dbReference>
<accession>A0A4R8RT61</accession>
<feature type="compositionally biased region" description="Basic residues" evidence="6">
    <location>
        <begin position="154"/>
        <end position="164"/>
    </location>
</feature>
<evidence type="ECO:0000313" key="8">
    <source>
        <dbReference type="EMBL" id="TDZ73204.1"/>
    </source>
</evidence>
<dbReference type="GO" id="GO:0003688">
    <property type="term" value="F:DNA replication origin binding"/>
    <property type="evidence" value="ECO:0007669"/>
    <property type="project" value="TreeGrafter"/>
</dbReference>
<dbReference type="STRING" id="5466.A0A4R8RT61"/>
<evidence type="ECO:0000259" key="7">
    <source>
        <dbReference type="PROSITE" id="PS50812"/>
    </source>
</evidence>
<evidence type="ECO:0000256" key="3">
    <source>
        <dbReference type="ARBA" id="ARBA00022705"/>
    </source>
</evidence>
<feature type="compositionally biased region" description="Low complexity" evidence="6">
    <location>
        <begin position="114"/>
        <end position="136"/>
    </location>
</feature>
<dbReference type="GO" id="GO:0005656">
    <property type="term" value="C:nuclear pre-replicative complex"/>
    <property type="evidence" value="ECO:0007669"/>
    <property type="project" value="TreeGrafter"/>
</dbReference>
<dbReference type="EMBL" id="RYZW01000007">
    <property type="protein sequence ID" value="TDZ73204.1"/>
    <property type="molecule type" value="Genomic_DNA"/>
</dbReference>
<feature type="region of interest" description="Disordered" evidence="6">
    <location>
        <begin position="513"/>
        <end position="630"/>
    </location>
</feature>
<feature type="domain" description="PWWP" evidence="7">
    <location>
        <begin position="174"/>
        <end position="257"/>
    </location>
</feature>
<feature type="compositionally biased region" description="Basic and acidic residues" evidence="6">
    <location>
        <begin position="40"/>
        <end position="113"/>
    </location>
</feature>
<keyword evidence="3" id="KW-0235">DNA replication</keyword>
<feature type="compositionally biased region" description="Basic and acidic residues" evidence="6">
    <location>
        <begin position="539"/>
        <end position="549"/>
    </location>
</feature>
<dbReference type="SUPFAM" id="SSF63748">
    <property type="entry name" value="Tudor/PWWP/MBT"/>
    <property type="match status" value="1"/>
</dbReference>
<evidence type="ECO:0000313" key="9">
    <source>
        <dbReference type="Proteomes" id="UP000295703"/>
    </source>
</evidence>
<dbReference type="InterPro" id="IPR045667">
    <property type="entry name" value="ORC3_N"/>
</dbReference>